<protein>
    <recommendedName>
        <fullName evidence="5 9">Riboflavin synthase</fullName>
        <ecNumber evidence="4 9">2.5.1.9</ecNumber>
    </recommendedName>
</protein>
<reference evidence="12 13" key="1">
    <citation type="journal article" date="2013" name="Antonie Van Leeuwenhoek">
        <title>Echinimonas agarilytica gen. nov., sp. nov., a new gammaproteobacterium isolated from the sea urchin Strongylocentrotus intermedius.</title>
        <authorList>
            <person name="Nedashkovskaya O.I."/>
            <person name="Stenkova A.M."/>
            <person name="Zhukova N.V."/>
            <person name="Van Trappen S."/>
            <person name="Lee J.S."/>
            <person name="Kim S.B."/>
        </authorList>
    </citation>
    <scope>NUCLEOTIDE SEQUENCE [LARGE SCALE GENOMIC DNA]</scope>
    <source>
        <strain evidence="12 13">KMM 6351</strain>
    </source>
</reference>
<evidence type="ECO:0000256" key="7">
    <source>
        <dbReference type="ARBA" id="ARBA00022679"/>
    </source>
</evidence>
<accession>A0AA42B7D9</accession>
<keyword evidence="6" id="KW-0686">Riboflavin biosynthesis</keyword>
<evidence type="ECO:0000256" key="6">
    <source>
        <dbReference type="ARBA" id="ARBA00022619"/>
    </source>
</evidence>
<dbReference type="PIRSF" id="PIRSF000498">
    <property type="entry name" value="Riboflavin_syn_A"/>
    <property type="match status" value="1"/>
</dbReference>
<dbReference type="Gene3D" id="2.40.30.20">
    <property type="match status" value="2"/>
</dbReference>
<dbReference type="InterPro" id="IPR017938">
    <property type="entry name" value="Riboflavin_synthase-like_b-brl"/>
</dbReference>
<dbReference type="FunFam" id="2.40.30.20:FF:000003">
    <property type="entry name" value="Riboflavin synthase, alpha subunit"/>
    <property type="match status" value="1"/>
</dbReference>
<dbReference type="EMBL" id="JAMQGP010000002">
    <property type="protein sequence ID" value="MCM2679481.1"/>
    <property type="molecule type" value="Genomic_DNA"/>
</dbReference>
<dbReference type="InterPro" id="IPR026017">
    <property type="entry name" value="Lumazine-bd_dom"/>
</dbReference>
<feature type="domain" description="Lumazine-binding" evidence="11">
    <location>
        <begin position="1"/>
        <end position="98"/>
    </location>
</feature>
<dbReference type="GO" id="GO:0009231">
    <property type="term" value="P:riboflavin biosynthetic process"/>
    <property type="evidence" value="ECO:0007669"/>
    <property type="project" value="UniProtKB-KW"/>
</dbReference>
<name>A0AA42B7D9_9GAMM</name>
<dbReference type="GO" id="GO:0004746">
    <property type="term" value="F:riboflavin synthase activity"/>
    <property type="evidence" value="ECO:0007669"/>
    <property type="project" value="UniProtKB-UniRule"/>
</dbReference>
<dbReference type="NCBIfam" id="TIGR00187">
    <property type="entry name" value="ribE"/>
    <property type="match status" value="1"/>
</dbReference>
<evidence type="ECO:0000256" key="3">
    <source>
        <dbReference type="ARBA" id="ARBA00004887"/>
    </source>
</evidence>
<gene>
    <name evidence="12" type="ORF">NAF29_07325</name>
</gene>
<feature type="domain" description="Lumazine-binding" evidence="11">
    <location>
        <begin position="99"/>
        <end position="196"/>
    </location>
</feature>
<evidence type="ECO:0000256" key="5">
    <source>
        <dbReference type="ARBA" id="ARBA00013950"/>
    </source>
</evidence>
<evidence type="ECO:0000313" key="12">
    <source>
        <dbReference type="EMBL" id="MCM2679481.1"/>
    </source>
</evidence>
<feature type="repeat" description="Lumazine-binding" evidence="10">
    <location>
        <begin position="1"/>
        <end position="98"/>
    </location>
</feature>
<evidence type="ECO:0000313" key="13">
    <source>
        <dbReference type="Proteomes" id="UP001165393"/>
    </source>
</evidence>
<dbReference type="EC" id="2.5.1.9" evidence="4 9"/>
<dbReference type="GO" id="GO:0005829">
    <property type="term" value="C:cytosol"/>
    <property type="evidence" value="ECO:0007669"/>
    <property type="project" value="TreeGrafter"/>
</dbReference>
<dbReference type="InterPro" id="IPR001783">
    <property type="entry name" value="Lumazine-bd"/>
</dbReference>
<dbReference type="InterPro" id="IPR023366">
    <property type="entry name" value="ATP_synth_asu-like_sf"/>
</dbReference>
<evidence type="ECO:0000259" key="11">
    <source>
        <dbReference type="PROSITE" id="PS51177"/>
    </source>
</evidence>
<dbReference type="PROSITE" id="PS51177">
    <property type="entry name" value="LUMAZINE_BIND"/>
    <property type="match status" value="2"/>
</dbReference>
<evidence type="ECO:0000256" key="9">
    <source>
        <dbReference type="NCBIfam" id="TIGR00187"/>
    </source>
</evidence>
<organism evidence="12 13">
    <name type="scientific">Echinimonas agarilytica</name>
    <dbReference type="NCBI Taxonomy" id="1215918"/>
    <lineage>
        <taxon>Bacteria</taxon>
        <taxon>Pseudomonadati</taxon>
        <taxon>Pseudomonadota</taxon>
        <taxon>Gammaproteobacteria</taxon>
        <taxon>Alteromonadales</taxon>
        <taxon>Echinimonadaceae</taxon>
        <taxon>Echinimonas</taxon>
    </lineage>
</organism>
<dbReference type="RefSeq" id="WP_251260857.1">
    <property type="nucleotide sequence ID" value="NZ_JAMQGP010000002.1"/>
</dbReference>
<dbReference type="SUPFAM" id="SSF63380">
    <property type="entry name" value="Riboflavin synthase domain-like"/>
    <property type="match status" value="2"/>
</dbReference>
<dbReference type="NCBIfam" id="NF009566">
    <property type="entry name" value="PRK13020.1"/>
    <property type="match status" value="1"/>
</dbReference>
<comment type="catalytic activity">
    <reaction evidence="1">
        <text>2 6,7-dimethyl-8-(1-D-ribityl)lumazine + H(+) = 5-amino-6-(D-ribitylamino)uracil + riboflavin</text>
        <dbReference type="Rhea" id="RHEA:20772"/>
        <dbReference type="ChEBI" id="CHEBI:15378"/>
        <dbReference type="ChEBI" id="CHEBI:15934"/>
        <dbReference type="ChEBI" id="CHEBI:57986"/>
        <dbReference type="ChEBI" id="CHEBI:58201"/>
        <dbReference type="EC" id="2.5.1.9"/>
    </reaction>
</comment>
<sequence length="206" mass="22552">MFTGIVQGQGRIRSVTDQRGIRTLVIDMPSADFLVGLETGASIAVNGTCLTVVDFADSWAQFDVIEESLRLTNLSELQVDSAVNIERAARFGDEIGGHLLSGHIHCQAQITERIENDGNLDVFLQVPASHANYVLSKGYIAIDGISLTIGEQVVDGRFSVHLIPETRRMTNLNSRTVGDHVNIEIDSQTQAVVDTVERVLRERHSA</sequence>
<evidence type="ECO:0000256" key="10">
    <source>
        <dbReference type="PROSITE-ProRule" id="PRU00524"/>
    </source>
</evidence>
<evidence type="ECO:0000256" key="8">
    <source>
        <dbReference type="ARBA" id="ARBA00022737"/>
    </source>
</evidence>
<comment type="pathway">
    <text evidence="3">Cofactor biosynthesis; riboflavin biosynthesis; riboflavin from 2-hydroxy-3-oxobutyl phosphate and 5-amino-6-(D-ribitylamino)uracil: step 2/2.</text>
</comment>
<evidence type="ECO:0000256" key="4">
    <source>
        <dbReference type="ARBA" id="ARBA00012827"/>
    </source>
</evidence>
<evidence type="ECO:0000256" key="1">
    <source>
        <dbReference type="ARBA" id="ARBA00000968"/>
    </source>
</evidence>
<proteinExistence type="predicted"/>
<dbReference type="PANTHER" id="PTHR21098">
    <property type="entry name" value="RIBOFLAVIN SYNTHASE ALPHA CHAIN"/>
    <property type="match status" value="1"/>
</dbReference>
<keyword evidence="13" id="KW-1185">Reference proteome</keyword>
<dbReference type="PANTHER" id="PTHR21098:SF0">
    <property type="entry name" value="RIBOFLAVIN SYNTHASE"/>
    <property type="match status" value="1"/>
</dbReference>
<dbReference type="Pfam" id="PF00677">
    <property type="entry name" value="Lum_binding"/>
    <property type="match status" value="2"/>
</dbReference>
<dbReference type="CDD" id="cd00402">
    <property type="entry name" value="Riboflavin_synthase_like"/>
    <property type="match status" value="1"/>
</dbReference>
<keyword evidence="7" id="KW-0808">Transferase</keyword>
<feature type="repeat" description="Lumazine-binding" evidence="10">
    <location>
        <begin position="99"/>
        <end position="196"/>
    </location>
</feature>
<dbReference type="NCBIfam" id="NF006767">
    <property type="entry name" value="PRK09289.1"/>
    <property type="match status" value="1"/>
</dbReference>
<comment type="caution">
    <text evidence="12">The sequence shown here is derived from an EMBL/GenBank/DDBJ whole genome shotgun (WGS) entry which is preliminary data.</text>
</comment>
<dbReference type="AlphaFoldDB" id="A0AA42B7D9"/>
<dbReference type="Proteomes" id="UP001165393">
    <property type="component" value="Unassembled WGS sequence"/>
</dbReference>
<keyword evidence="8" id="KW-0677">Repeat</keyword>
<evidence type="ECO:0000256" key="2">
    <source>
        <dbReference type="ARBA" id="ARBA00002803"/>
    </source>
</evidence>
<comment type="function">
    <text evidence="2">Catalyzes the dismutation of two molecules of 6,7-dimethyl-8-ribityllumazine, resulting in the formation of riboflavin and 5-amino-6-(D-ribitylamino)uracil.</text>
</comment>